<reference evidence="1 2" key="1">
    <citation type="submission" date="2017-05" db="EMBL/GenBank/DDBJ databases">
        <title>The Genome Sequence of Tsuchiyaea wingfieldii DSM 27421.</title>
        <authorList>
            <person name="Cuomo C."/>
            <person name="Passer A."/>
            <person name="Billmyre B."/>
            <person name="Heitman J."/>
        </authorList>
    </citation>
    <scope>NUCLEOTIDE SEQUENCE [LARGE SCALE GENOMIC DNA]</scope>
    <source>
        <strain evidence="1 2">DSM 27421</strain>
    </source>
</reference>
<protein>
    <recommendedName>
        <fullName evidence="3">BTB domain-containing protein</fullName>
    </recommendedName>
</protein>
<keyword evidence="2" id="KW-1185">Reference proteome</keyword>
<dbReference type="AlphaFoldDB" id="A0A5D3AP37"/>
<name>A0A5D3AP37_9TREE</name>
<evidence type="ECO:0000313" key="2">
    <source>
        <dbReference type="Proteomes" id="UP000322245"/>
    </source>
</evidence>
<proteinExistence type="predicted"/>
<comment type="caution">
    <text evidence="1">The sequence shown here is derived from an EMBL/GenBank/DDBJ whole genome shotgun (WGS) entry which is preliminary data.</text>
</comment>
<evidence type="ECO:0000313" key="1">
    <source>
        <dbReference type="EMBL" id="TYJ52582.1"/>
    </source>
</evidence>
<evidence type="ECO:0008006" key="3">
    <source>
        <dbReference type="Google" id="ProtNLM"/>
    </source>
</evidence>
<dbReference type="EMBL" id="NIDF01000127">
    <property type="protein sequence ID" value="TYJ52582.1"/>
    <property type="molecule type" value="Genomic_DNA"/>
</dbReference>
<organism evidence="1 2">
    <name type="scientific">Cryptococcus floricola</name>
    <dbReference type="NCBI Taxonomy" id="2591691"/>
    <lineage>
        <taxon>Eukaryota</taxon>
        <taxon>Fungi</taxon>
        <taxon>Dikarya</taxon>
        <taxon>Basidiomycota</taxon>
        <taxon>Agaricomycotina</taxon>
        <taxon>Tremellomycetes</taxon>
        <taxon>Tremellales</taxon>
        <taxon>Cryptococcaceae</taxon>
        <taxon>Cryptococcus</taxon>
    </lineage>
</organism>
<sequence length="278" mass="31581">MSTASNTNANAANDKGDTKKEYKIHPFYRSGNVHFITTDDVLFSCDLDRLTEMSSFFRDLSEIPQPPGKKATTTQMSSQDLHDKLAQLSTKEHGDIAKYTDAAVVFPECGSKVLEPWLNLTLLAGMSSLYLSIPLEEYKQLYTLVDKYGCDERVVESLRSQILFLVEKIPAMEIFIFASEMDDKILGKKVWEFITSDSFFERGFHERIKRLSSPWGLAVYQAVFKAEPAINPDIRCDALHRADTDRGLKVWGVQPLCFINYSFCKRDLSESLFGDVKL</sequence>
<dbReference type="Proteomes" id="UP000322245">
    <property type="component" value="Unassembled WGS sequence"/>
</dbReference>
<gene>
    <name evidence="1" type="ORF">B9479_006832</name>
</gene>
<accession>A0A5D3AP37</accession>